<dbReference type="EMBL" id="CP086322">
    <property type="protein sequence ID" value="UQA98191.1"/>
    <property type="molecule type" value="Genomic_DNA"/>
</dbReference>
<evidence type="ECO:0000313" key="1">
    <source>
        <dbReference type="EMBL" id="UQA98191.1"/>
    </source>
</evidence>
<reference evidence="1" key="1">
    <citation type="submission" date="2021-10" db="EMBL/GenBank/DDBJ databases">
        <title>Streptomyces nigrumlapis sp.nov.,an antimicrobial producing actinobacterium isolated from Black Gobi rocks.</title>
        <authorList>
            <person name="Wen Y."/>
            <person name="Zhang W."/>
            <person name="Liu X.G."/>
        </authorList>
    </citation>
    <scope>NUCLEOTIDE SEQUENCE</scope>
    <source>
        <strain evidence="1">ST13-2-2</strain>
    </source>
</reference>
<sequence>MPSWTTPRRLAAAVVLCAVFASGWFLGQPVYVPECTIGPHRYSDHLEAENCDTRPRLLAWLNGDWS</sequence>
<protein>
    <recommendedName>
        <fullName evidence="3">Alpha amylase inhibitor</fullName>
    </recommendedName>
</protein>
<gene>
    <name evidence="1" type="ORF">K9S39_12580</name>
</gene>
<accession>A0ABY4MPE4</accession>
<keyword evidence="2" id="KW-1185">Reference proteome</keyword>
<dbReference type="RefSeq" id="WP_248869237.1">
    <property type="nucleotide sequence ID" value="NZ_CP086322.1"/>
</dbReference>
<evidence type="ECO:0008006" key="3">
    <source>
        <dbReference type="Google" id="ProtNLM"/>
    </source>
</evidence>
<evidence type="ECO:0000313" key="2">
    <source>
        <dbReference type="Proteomes" id="UP000830115"/>
    </source>
</evidence>
<organism evidence="1 2">
    <name type="scientific">Streptomyces halobius</name>
    <dbReference type="NCBI Taxonomy" id="2879846"/>
    <lineage>
        <taxon>Bacteria</taxon>
        <taxon>Bacillati</taxon>
        <taxon>Actinomycetota</taxon>
        <taxon>Actinomycetes</taxon>
        <taxon>Kitasatosporales</taxon>
        <taxon>Streptomycetaceae</taxon>
        <taxon>Streptomyces</taxon>
    </lineage>
</organism>
<proteinExistence type="predicted"/>
<name>A0ABY4MPE4_9ACTN</name>
<dbReference type="Proteomes" id="UP000830115">
    <property type="component" value="Chromosome"/>
</dbReference>